<gene>
    <name evidence="1" type="ORF">GMARGA_LOCUS46063</name>
</gene>
<organism evidence="1 2">
    <name type="scientific">Gigaspora margarita</name>
    <dbReference type="NCBI Taxonomy" id="4874"/>
    <lineage>
        <taxon>Eukaryota</taxon>
        <taxon>Fungi</taxon>
        <taxon>Fungi incertae sedis</taxon>
        <taxon>Mucoromycota</taxon>
        <taxon>Glomeromycotina</taxon>
        <taxon>Glomeromycetes</taxon>
        <taxon>Diversisporales</taxon>
        <taxon>Gigasporaceae</taxon>
        <taxon>Gigaspora</taxon>
    </lineage>
</organism>
<protein>
    <submittedName>
        <fullName evidence="1">18069_t:CDS:1</fullName>
    </submittedName>
</protein>
<name>A0ABN7XPS6_GIGMA</name>
<evidence type="ECO:0000313" key="1">
    <source>
        <dbReference type="EMBL" id="CAG8857242.1"/>
    </source>
</evidence>
<dbReference type="EMBL" id="CAJVQB010168633">
    <property type="protein sequence ID" value="CAG8857242.1"/>
    <property type="molecule type" value="Genomic_DNA"/>
</dbReference>
<accession>A0ABN7XPS6</accession>
<feature type="non-terminal residue" evidence="1">
    <location>
        <position position="1"/>
    </location>
</feature>
<keyword evidence="2" id="KW-1185">Reference proteome</keyword>
<sequence>AVGADFLTLAILHLVAEEIFFKKEDNRSCLDAEKKADQKE</sequence>
<proteinExistence type="predicted"/>
<dbReference type="Proteomes" id="UP000789901">
    <property type="component" value="Unassembled WGS sequence"/>
</dbReference>
<evidence type="ECO:0000313" key="2">
    <source>
        <dbReference type="Proteomes" id="UP000789901"/>
    </source>
</evidence>
<reference evidence="1 2" key="1">
    <citation type="submission" date="2021-06" db="EMBL/GenBank/DDBJ databases">
        <authorList>
            <person name="Kallberg Y."/>
            <person name="Tangrot J."/>
            <person name="Rosling A."/>
        </authorList>
    </citation>
    <scope>NUCLEOTIDE SEQUENCE [LARGE SCALE GENOMIC DNA]</scope>
    <source>
        <strain evidence="1 2">120-4 pot B 10/14</strain>
    </source>
</reference>
<comment type="caution">
    <text evidence="1">The sequence shown here is derived from an EMBL/GenBank/DDBJ whole genome shotgun (WGS) entry which is preliminary data.</text>
</comment>